<organism evidence="2 3">
    <name type="scientific">Tumebacillus lacus</name>
    <dbReference type="NCBI Taxonomy" id="2995335"/>
    <lineage>
        <taxon>Bacteria</taxon>
        <taxon>Bacillati</taxon>
        <taxon>Bacillota</taxon>
        <taxon>Bacilli</taxon>
        <taxon>Bacillales</taxon>
        <taxon>Alicyclobacillaceae</taxon>
        <taxon>Tumebacillus</taxon>
    </lineage>
</organism>
<name>A0ABT3WX28_9BACL</name>
<comment type="caution">
    <text evidence="2">The sequence shown here is derived from an EMBL/GenBank/DDBJ whole genome shotgun (WGS) entry which is preliminary data.</text>
</comment>
<dbReference type="Pfam" id="PF05787">
    <property type="entry name" value="PhoX"/>
    <property type="match status" value="1"/>
</dbReference>
<feature type="chain" id="PRO_5045131983" evidence="1">
    <location>
        <begin position="23"/>
        <end position="552"/>
    </location>
</feature>
<dbReference type="InterPro" id="IPR011042">
    <property type="entry name" value="6-blade_b-propeller_TolB-like"/>
</dbReference>
<dbReference type="RefSeq" id="WP_267150973.1">
    <property type="nucleotide sequence ID" value="NZ_JAPMLT010000002.1"/>
</dbReference>
<accession>A0ABT3WX28</accession>
<sequence length="552" mass="60041">MNRRTFLSYLGTGAATLAAASAGLGVLSSKAEAKTADHLFGFKTNKVSGYFNPISHSTEDQLLLPPGFKYDVIAAFGDKINERGDTFGFNNDYTAFFPIDGSNERGLLWVNHEYVSELFVTGPKGAGGWTAAQTEQMLYNQGGSILEVYRDQNGVWKMDTKSKYARRINGLTMFKLTGPAAGSQAVNGATTVRGTFANCSGGVTLWNTVLTCEENYEDTCSEAGLNETHYGWVAEIAPFEEKWEVRKHTALGRFHHENTCMGLSKDGRVVVYMGDDKKDACVYKYISNGKYDSAAGYNNSKLLEDGTLYAANFKAGKWVALTLEAVQKVLSNAKWSAPFGVKGTREEMLAIFQTQGDVLVHADEAALLLGATPTDRPEDVEISPFDNTVFIAHTNNDTHGNIHGHVTRFFEKDGDLAATEFDFEIFAAGGRQSGFSAPDNLTFDSNGNLWIVTDMSGSSMNKGVFTSFGHNGLYVVPTSGKAKGEALQFASAPKDAELTGPTFTPDERTLFLAVQHPGEQSKSMGELTSMWPHRAGDKMPRPAVVAITGFKF</sequence>
<dbReference type="SUPFAM" id="SSF63829">
    <property type="entry name" value="Calcium-dependent phosphotriesterase"/>
    <property type="match status" value="1"/>
</dbReference>
<dbReference type="InterPro" id="IPR008557">
    <property type="entry name" value="PhoX"/>
</dbReference>
<protein>
    <submittedName>
        <fullName evidence="2">DUF839 domain-containing protein</fullName>
    </submittedName>
</protein>
<gene>
    <name evidence="2" type="ORF">OS242_04615</name>
</gene>
<dbReference type="PANTHER" id="PTHR35399:SF2">
    <property type="entry name" value="DUF839 DOMAIN-CONTAINING PROTEIN"/>
    <property type="match status" value="1"/>
</dbReference>
<evidence type="ECO:0000313" key="2">
    <source>
        <dbReference type="EMBL" id="MCX7569234.1"/>
    </source>
</evidence>
<dbReference type="Gene3D" id="2.120.10.30">
    <property type="entry name" value="TolB, C-terminal domain"/>
    <property type="match status" value="1"/>
</dbReference>
<evidence type="ECO:0000313" key="3">
    <source>
        <dbReference type="Proteomes" id="UP001208017"/>
    </source>
</evidence>
<feature type="signal peptide" evidence="1">
    <location>
        <begin position="1"/>
        <end position="22"/>
    </location>
</feature>
<evidence type="ECO:0000256" key="1">
    <source>
        <dbReference type="SAM" id="SignalP"/>
    </source>
</evidence>
<keyword evidence="3" id="KW-1185">Reference proteome</keyword>
<dbReference type="PANTHER" id="PTHR35399">
    <property type="entry name" value="SLR8030 PROTEIN"/>
    <property type="match status" value="1"/>
</dbReference>
<dbReference type="InterPro" id="IPR006311">
    <property type="entry name" value="TAT_signal"/>
</dbReference>
<dbReference type="Proteomes" id="UP001208017">
    <property type="component" value="Unassembled WGS sequence"/>
</dbReference>
<reference evidence="2 3" key="1">
    <citation type="submission" date="2022-11" db="EMBL/GenBank/DDBJ databases">
        <title>Study of microbial diversity in lake waters.</title>
        <authorList>
            <person name="Zhang J."/>
        </authorList>
    </citation>
    <scope>NUCLEOTIDE SEQUENCE [LARGE SCALE GENOMIC DNA]</scope>
    <source>
        <strain evidence="2 3">DT12</strain>
    </source>
</reference>
<proteinExistence type="predicted"/>
<dbReference type="EMBL" id="JAPMLT010000002">
    <property type="protein sequence ID" value="MCX7569234.1"/>
    <property type="molecule type" value="Genomic_DNA"/>
</dbReference>
<dbReference type="PROSITE" id="PS51318">
    <property type="entry name" value="TAT"/>
    <property type="match status" value="1"/>
</dbReference>
<keyword evidence="1" id="KW-0732">Signal</keyword>